<evidence type="ECO:0000313" key="14">
    <source>
        <dbReference type="EMBL" id="MFD1410459.1"/>
    </source>
</evidence>
<comment type="subunit">
    <text evidence="10">Forms a ring-shaped head-to-tail homodimer around DNA.</text>
</comment>
<evidence type="ECO:0000256" key="6">
    <source>
        <dbReference type="ARBA" id="ARBA00022695"/>
    </source>
</evidence>
<reference evidence="15" key="1">
    <citation type="journal article" date="2019" name="Int. J. Syst. Evol. Microbiol.">
        <title>The Global Catalogue of Microorganisms (GCM) 10K type strain sequencing project: providing services to taxonomists for standard genome sequencing and annotation.</title>
        <authorList>
            <consortium name="The Broad Institute Genomics Platform"/>
            <consortium name="The Broad Institute Genome Sequencing Center for Infectious Disease"/>
            <person name="Wu L."/>
            <person name="Ma J."/>
        </authorList>
    </citation>
    <scope>NUCLEOTIDE SEQUENCE [LARGE SCALE GENOMIC DNA]</scope>
    <source>
        <strain evidence="15">CCM 8937</strain>
    </source>
</reference>
<dbReference type="PANTHER" id="PTHR30478:SF0">
    <property type="entry name" value="BETA SLIDING CLAMP"/>
    <property type="match status" value="1"/>
</dbReference>
<dbReference type="InterPro" id="IPR046938">
    <property type="entry name" value="DNA_clamp_sf"/>
</dbReference>
<keyword evidence="7 10" id="KW-0235">DNA replication</keyword>
<evidence type="ECO:0000259" key="11">
    <source>
        <dbReference type="Pfam" id="PF00712"/>
    </source>
</evidence>
<dbReference type="Gene3D" id="3.10.150.10">
    <property type="entry name" value="DNA Polymerase III, subunit A, domain 2"/>
    <property type="match status" value="1"/>
</dbReference>
<evidence type="ECO:0000256" key="5">
    <source>
        <dbReference type="ARBA" id="ARBA00022679"/>
    </source>
</evidence>
<dbReference type="Pfam" id="PF02768">
    <property type="entry name" value="DNA_pol3_beta_3"/>
    <property type="match status" value="1"/>
</dbReference>
<evidence type="ECO:0000256" key="1">
    <source>
        <dbReference type="ARBA" id="ARBA00004496"/>
    </source>
</evidence>
<evidence type="ECO:0000256" key="9">
    <source>
        <dbReference type="ARBA" id="ARBA00023125"/>
    </source>
</evidence>
<keyword evidence="8 10" id="KW-0239">DNA-directed DNA polymerase</keyword>
<evidence type="ECO:0000259" key="13">
    <source>
        <dbReference type="Pfam" id="PF02768"/>
    </source>
</evidence>
<dbReference type="InterPro" id="IPR022634">
    <property type="entry name" value="DNA_polIII_beta_N"/>
</dbReference>
<dbReference type="RefSeq" id="WP_125647119.1">
    <property type="nucleotide sequence ID" value="NZ_JBHTOH010000015.1"/>
</dbReference>
<dbReference type="InterPro" id="IPR022637">
    <property type="entry name" value="DNA_polIII_beta_cen"/>
</dbReference>
<comment type="caution">
    <text evidence="14">The sequence shown here is derived from an EMBL/GenBank/DDBJ whole genome shotgun (WGS) entry which is preliminary data.</text>
</comment>
<evidence type="ECO:0000256" key="3">
    <source>
        <dbReference type="ARBA" id="ARBA00021035"/>
    </source>
</evidence>
<feature type="domain" description="DNA polymerase III beta sliding clamp N-terminal" evidence="11">
    <location>
        <begin position="1"/>
        <end position="126"/>
    </location>
</feature>
<dbReference type="Proteomes" id="UP001597191">
    <property type="component" value="Unassembled WGS sequence"/>
</dbReference>
<comment type="subcellular location">
    <subcellularLocation>
        <location evidence="1 10">Cytoplasm</location>
    </subcellularLocation>
</comment>
<gene>
    <name evidence="14" type="primary">dnaN</name>
    <name evidence="14" type="ORF">ACFQ4R_02310</name>
</gene>
<name>A0ABW4BJU1_9LACO</name>
<sequence>MKFTINRTAFLRYFNDVSRAIPSKTAISILTGLKLDLTNDGLQLTGSNADISIESFLPVSDEELDLQVESVGAVVLSARFFGEVVKRLPDETFTFDVQDNFQTVLTSGQSEFTINGFDANNYPRLPEIEEQNELKINADILHDLINQTVLAVSNQESRPILTGVHFLIDGNGLLAVATDSHRLAQRRLDLENITGTYNLVIPGKSLLELGRMLADLKEDVSLKINENQVLFSFGNTKFYSRLLEGNYPDTTKLIPTDANTTLQLAAGDLLSAIDRASLLSHASRSNVVRLILNPANNVATLSSTSPDVGTTEENLQIATLSGEELDISFNPDYMKDALRAFGATDIILAFTTNLRPFTLYPSEDKEHYIQLITPVRTFN</sequence>
<keyword evidence="15" id="KW-1185">Reference proteome</keyword>
<dbReference type="EMBL" id="JBHTOH010000015">
    <property type="protein sequence ID" value="MFD1410459.1"/>
    <property type="molecule type" value="Genomic_DNA"/>
</dbReference>
<protein>
    <recommendedName>
        <fullName evidence="3 10">Beta sliding clamp</fullName>
    </recommendedName>
</protein>
<dbReference type="SUPFAM" id="SSF55979">
    <property type="entry name" value="DNA clamp"/>
    <property type="match status" value="3"/>
</dbReference>
<dbReference type="GO" id="GO:0003887">
    <property type="term" value="F:DNA-directed DNA polymerase activity"/>
    <property type="evidence" value="ECO:0007669"/>
    <property type="project" value="UniProtKB-EC"/>
</dbReference>
<dbReference type="Gene3D" id="3.70.10.10">
    <property type="match status" value="1"/>
</dbReference>
<feature type="domain" description="DNA polymerase III beta sliding clamp C-terminal" evidence="13">
    <location>
        <begin position="252"/>
        <end position="374"/>
    </location>
</feature>
<keyword evidence="4 10" id="KW-0963">Cytoplasm</keyword>
<organism evidence="14 15">
    <name type="scientific">Lapidilactobacillus gannanensis</name>
    <dbReference type="NCBI Taxonomy" id="2486002"/>
    <lineage>
        <taxon>Bacteria</taxon>
        <taxon>Bacillati</taxon>
        <taxon>Bacillota</taxon>
        <taxon>Bacilli</taxon>
        <taxon>Lactobacillales</taxon>
        <taxon>Lactobacillaceae</taxon>
        <taxon>Lapidilactobacillus</taxon>
    </lineage>
</organism>
<keyword evidence="6 10" id="KW-0548">Nucleotidyltransferase</keyword>
<evidence type="ECO:0000256" key="2">
    <source>
        <dbReference type="ARBA" id="ARBA00010752"/>
    </source>
</evidence>
<dbReference type="NCBIfam" id="TIGR00663">
    <property type="entry name" value="dnan"/>
    <property type="match status" value="1"/>
</dbReference>
<comment type="similarity">
    <text evidence="2 10">Belongs to the beta sliding clamp family.</text>
</comment>
<dbReference type="PANTHER" id="PTHR30478">
    <property type="entry name" value="DNA POLYMERASE III SUBUNIT BETA"/>
    <property type="match status" value="1"/>
</dbReference>
<evidence type="ECO:0000313" key="15">
    <source>
        <dbReference type="Proteomes" id="UP001597191"/>
    </source>
</evidence>
<dbReference type="PIRSF" id="PIRSF000804">
    <property type="entry name" value="DNA_pol_III_b"/>
    <property type="match status" value="1"/>
</dbReference>
<dbReference type="InterPro" id="IPR001001">
    <property type="entry name" value="DNA_polIII_beta"/>
</dbReference>
<dbReference type="InterPro" id="IPR022635">
    <property type="entry name" value="DNA_polIII_beta_C"/>
</dbReference>
<keyword evidence="5 10" id="KW-0808">Transferase</keyword>
<dbReference type="Pfam" id="PF02767">
    <property type="entry name" value="DNA_pol3_beta_2"/>
    <property type="match status" value="1"/>
</dbReference>
<evidence type="ECO:0000256" key="4">
    <source>
        <dbReference type="ARBA" id="ARBA00022490"/>
    </source>
</evidence>
<proteinExistence type="inferred from homology"/>
<dbReference type="Pfam" id="PF00712">
    <property type="entry name" value="DNA_pol3_beta"/>
    <property type="match status" value="1"/>
</dbReference>
<dbReference type="SMART" id="SM00480">
    <property type="entry name" value="POL3Bc"/>
    <property type="match status" value="1"/>
</dbReference>
<evidence type="ECO:0000259" key="12">
    <source>
        <dbReference type="Pfam" id="PF02767"/>
    </source>
</evidence>
<evidence type="ECO:0000256" key="8">
    <source>
        <dbReference type="ARBA" id="ARBA00022932"/>
    </source>
</evidence>
<dbReference type="CDD" id="cd00140">
    <property type="entry name" value="beta_clamp"/>
    <property type="match status" value="1"/>
</dbReference>
<evidence type="ECO:0000256" key="7">
    <source>
        <dbReference type="ARBA" id="ARBA00022705"/>
    </source>
</evidence>
<feature type="domain" description="DNA polymerase III beta sliding clamp central" evidence="12">
    <location>
        <begin position="136"/>
        <end position="249"/>
    </location>
</feature>
<comment type="function">
    <text evidence="10">Confers DNA tethering and processivity to DNA polymerases and other proteins. Acts as a clamp, forming a ring around DNA (a reaction catalyzed by the clamp-loading complex) which diffuses in an ATP-independent manner freely and bidirectionally along dsDNA. Initially characterized for its ability to contact the catalytic subunit of DNA polymerase III (Pol III), a complex, multichain enzyme responsible for most of the replicative synthesis in bacteria; Pol III exhibits 3'-5' exonuclease proofreading activity. The beta chain is required for initiation of replication as well as for processivity of DNA replication.</text>
</comment>
<keyword evidence="9" id="KW-0238">DNA-binding</keyword>
<accession>A0ABW4BJU1</accession>
<evidence type="ECO:0000256" key="10">
    <source>
        <dbReference type="PIRNR" id="PIRNR000804"/>
    </source>
</evidence>